<evidence type="ECO:0000313" key="1">
    <source>
        <dbReference type="EMBL" id="SVC03455.1"/>
    </source>
</evidence>
<proteinExistence type="predicted"/>
<gene>
    <name evidence="1" type="ORF">METZ01_LOCUS256309</name>
</gene>
<protein>
    <recommendedName>
        <fullName evidence="2">Sulfatase N-terminal domain-containing protein</fullName>
    </recommendedName>
</protein>
<evidence type="ECO:0008006" key="2">
    <source>
        <dbReference type="Google" id="ProtNLM"/>
    </source>
</evidence>
<feature type="non-terminal residue" evidence="1">
    <location>
        <position position="71"/>
    </location>
</feature>
<organism evidence="1">
    <name type="scientific">marine metagenome</name>
    <dbReference type="NCBI Taxonomy" id="408172"/>
    <lineage>
        <taxon>unclassified sequences</taxon>
        <taxon>metagenomes</taxon>
        <taxon>ecological metagenomes</taxon>
    </lineage>
</organism>
<dbReference type="SUPFAM" id="SSF53649">
    <property type="entry name" value="Alkaline phosphatase-like"/>
    <property type="match status" value="1"/>
</dbReference>
<dbReference type="AlphaFoldDB" id="A0A382IVQ5"/>
<sequence>MRPNMIFFLIDGLRADQCFGKDKTSLTPNIDSLRKKGTYFTNAFTPVDGTIISLNTIFNSNFQVGNAARHQ</sequence>
<dbReference type="EMBL" id="UINC01069799">
    <property type="protein sequence ID" value="SVC03455.1"/>
    <property type="molecule type" value="Genomic_DNA"/>
</dbReference>
<accession>A0A382IVQ5</accession>
<dbReference type="Gene3D" id="3.40.720.10">
    <property type="entry name" value="Alkaline Phosphatase, subunit A"/>
    <property type="match status" value="1"/>
</dbReference>
<name>A0A382IVQ5_9ZZZZ</name>
<dbReference type="InterPro" id="IPR017850">
    <property type="entry name" value="Alkaline_phosphatase_core_sf"/>
</dbReference>
<reference evidence="1" key="1">
    <citation type="submission" date="2018-05" db="EMBL/GenBank/DDBJ databases">
        <authorList>
            <person name="Lanie J.A."/>
            <person name="Ng W.-L."/>
            <person name="Kazmierczak K.M."/>
            <person name="Andrzejewski T.M."/>
            <person name="Davidsen T.M."/>
            <person name="Wayne K.J."/>
            <person name="Tettelin H."/>
            <person name="Glass J.I."/>
            <person name="Rusch D."/>
            <person name="Podicherti R."/>
            <person name="Tsui H.-C.T."/>
            <person name="Winkler M.E."/>
        </authorList>
    </citation>
    <scope>NUCLEOTIDE SEQUENCE</scope>
</reference>